<keyword evidence="4" id="KW-1185">Reference proteome</keyword>
<feature type="domain" description="DUF7610" evidence="2">
    <location>
        <begin position="8"/>
        <end position="86"/>
    </location>
</feature>
<evidence type="ECO:0000313" key="3">
    <source>
        <dbReference type="EMBL" id="RXI08587.1"/>
    </source>
</evidence>
<gene>
    <name evidence="3" type="ORF">DVH24_022731</name>
</gene>
<dbReference type="Pfam" id="PF24583">
    <property type="entry name" value="DUF7610"/>
    <property type="match status" value="1"/>
</dbReference>
<organism evidence="3 4">
    <name type="scientific">Malus domestica</name>
    <name type="common">Apple</name>
    <name type="synonym">Pyrus malus</name>
    <dbReference type="NCBI Taxonomy" id="3750"/>
    <lineage>
        <taxon>Eukaryota</taxon>
        <taxon>Viridiplantae</taxon>
        <taxon>Streptophyta</taxon>
        <taxon>Embryophyta</taxon>
        <taxon>Tracheophyta</taxon>
        <taxon>Spermatophyta</taxon>
        <taxon>Magnoliopsida</taxon>
        <taxon>eudicotyledons</taxon>
        <taxon>Gunneridae</taxon>
        <taxon>Pentapetalae</taxon>
        <taxon>rosids</taxon>
        <taxon>fabids</taxon>
        <taxon>Rosales</taxon>
        <taxon>Rosaceae</taxon>
        <taxon>Amygdaloideae</taxon>
        <taxon>Maleae</taxon>
        <taxon>Malus</taxon>
    </lineage>
</organism>
<name>A0A498KM66_MALDO</name>
<keyword evidence="1" id="KW-1133">Transmembrane helix</keyword>
<keyword evidence="1" id="KW-0812">Transmembrane</keyword>
<reference evidence="3 4" key="1">
    <citation type="submission" date="2018-10" db="EMBL/GenBank/DDBJ databases">
        <title>A high-quality apple genome assembly.</title>
        <authorList>
            <person name="Hu J."/>
        </authorList>
    </citation>
    <scope>NUCLEOTIDE SEQUENCE [LARGE SCALE GENOMIC DNA]</scope>
    <source>
        <strain evidence="4">cv. HFTH1</strain>
        <tissue evidence="3">Young leaf</tissue>
    </source>
</reference>
<dbReference type="Proteomes" id="UP000290289">
    <property type="component" value="Chromosome 1"/>
</dbReference>
<evidence type="ECO:0000256" key="1">
    <source>
        <dbReference type="SAM" id="Phobius"/>
    </source>
</evidence>
<protein>
    <recommendedName>
        <fullName evidence="2">DUF7610 domain-containing protein</fullName>
    </recommendedName>
</protein>
<keyword evidence="1" id="KW-0472">Membrane</keyword>
<evidence type="ECO:0000313" key="4">
    <source>
        <dbReference type="Proteomes" id="UP000290289"/>
    </source>
</evidence>
<comment type="caution">
    <text evidence="3">The sequence shown here is derived from an EMBL/GenBank/DDBJ whole genome shotgun (WGS) entry which is preliminary data.</text>
</comment>
<dbReference type="EMBL" id="RDQH01000327">
    <property type="protein sequence ID" value="RXI08587.1"/>
    <property type="molecule type" value="Genomic_DNA"/>
</dbReference>
<dbReference type="AlphaFoldDB" id="A0A498KM66"/>
<evidence type="ECO:0000259" key="2">
    <source>
        <dbReference type="Pfam" id="PF24583"/>
    </source>
</evidence>
<sequence>MTKTYRILRKKLKELESYLESVLALPPEELAAECQLHHFLDMAQRLSFLEKMLSAEKASSPSKPKHLEHMSRRLKELGKILSEWVDSLGLTSSGMDCEHVRDDHEDVGSTCSCTESCLNDDGDATADDGVDGLSSPQQYQDLEGCYEEKEEVKEEEYKELPVVLFNADRKKCSEVIVEEKEETTMKDEGVVAKLVDVKISSSSASEGEGKSGGSNGGVGVGILCGAVVTGWLLGMVSAVVVGLSPGGFLFQCGSQQYGNFLTPT</sequence>
<accession>A0A498KM66</accession>
<feature type="transmembrane region" description="Helical" evidence="1">
    <location>
        <begin position="218"/>
        <end position="241"/>
    </location>
</feature>
<dbReference type="InterPro" id="IPR056029">
    <property type="entry name" value="DUF7610"/>
</dbReference>
<proteinExistence type="predicted"/>